<proteinExistence type="predicted"/>
<comment type="caution">
    <text evidence="2">The sequence shown here is derived from an EMBL/GenBank/DDBJ whole genome shotgun (WGS) entry which is preliminary data.</text>
</comment>
<dbReference type="InterPro" id="IPR007111">
    <property type="entry name" value="NACHT_NTPase"/>
</dbReference>
<dbReference type="InterPro" id="IPR055036">
    <property type="entry name" value="SNaCT5"/>
</dbReference>
<keyword evidence="3" id="KW-1185">Reference proteome</keyword>
<organism evidence="2 3">
    <name type="scientific">Undibacterium pigrum</name>
    <dbReference type="NCBI Taxonomy" id="401470"/>
    <lineage>
        <taxon>Bacteria</taxon>
        <taxon>Pseudomonadati</taxon>
        <taxon>Pseudomonadota</taxon>
        <taxon>Betaproteobacteria</taxon>
        <taxon>Burkholderiales</taxon>
        <taxon>Oxalobacteraceae</taxon>
        <taxon>Undibacterium</taxon>
    </lineage>
</organism>
<protein>
    <submittedName>
        <fullName evidence="2">NACHT domain-containing protein</fullName>
    </submittedName>
</protein>
<dbReference type="Pfam" id="PF22711">
    <property type="entry name" value="SNaCT5"/>
    <property type="match status" value="1"/>
</dbReference>
<sequence>MIDPISAALATVAAKEITSAIIKPIFNLAFQGSKKLTENVRDIFANKFADYVGRQIDRHSHLNTLVFQNPMSLEELYLPLTLSPSMKNSDMKEILVNKFPEKLLQETKRILITDTAGMGKSTLMKYMLIHCIRSNFSVPIFVELRHLSRARTLKVLLEEELNGLDSDNDHKFEQDDLNSVLKKGQFVFFLDGYDEISFVDREEVTKSIKTFIDSFPNNYFIITSRPETALVSFSSFEKYHIRPLKKAESFELIRRYDRNGQRAETLIARLMGKELRSVHEFLVNPLLTTLLYRCFEYKQSLPEKKHVFYRQVFDALYDWHDASKDGYNTREKKSKLDLDSFHRVLKVMGFISTMSGEIEGDKDKVLKWINDAKNLCYGLTFSENAFLEDITQAVPVFARDGLAYKWAHKSLAEYFAAQYICTEGKYQQEDIFKHITQVFQIAKFVNVLDQIYDVDQAAFRKYISLPFARSFIIHREHSYKNMSPLIPAEELELRRSITFGSSYFLARDVNVASNNSPAVEPYVVASVDDDTDLQHQRISIAKISNLKGSIFVIKVLTTNGIIGAILKSKRDPLVRAANIADNTKKPIAIYGLKTKKTIKIDDRTDDITNNNRNFSNITRLLIREMEPTSVSFENCQAFCNSFDDDQSRTSFTEKIMAITKEANK</sequence>
<dbReference type="Gene3D" id="3.40.50.300">
    <property type="entry name" value="P-loop containing nucleotide triphosphate hydrolases"/>
    <property type="match status" value="1"/>
</dbReference>
<dbReference type="PANTHER" id="PTHR46844">
    <property type="entry name" value="SLR5058 PROTEIN"/>
    <property type="match status" value="1"/>
</dbReference>
<evidence type="ECO:0000313" key="3">
    <source>
        <dbReference type="Proteomes" id="UP000247792"/>
    </source>
</evidence>
<dbReference type="Pfam" id="PF05729">
    <property type="entry name" value="NACHT"/>
    <property type="match status" value="1"/>
</dbReference>
<dbReference type="EMBL" id="QJKB01000022">
    <property type="protein sequence ID" value="PXX35249.1"/>
    <property type="molecule type" value="Genomic_DNA"/>
</dbReference>
<dbReference type="InterPro" id="IPR027417">
    <property type="entry name" value="P-loop_NTPase"/>
</dbReference>
<dbReference type="RefSeq" id="WP_110258322.1">
    <property type="nucleotide sequence ID" value="NZ_QJKB01000022.1"/>
</dbReference>
<evidence type="ECO:0000313" key="2">
    <source>
        <dbReference type="EMBL" id="PXX35249.1"/>
    </source>
</evidence>
<feature type="domain" description="NACHT" evidence="1">
    <location>
        <begin position="108"/>
        <end position="230"/>
    </location>
</feature>
<accession>A0A318J6P2</accession>
<reference evidence="2 3" key="1">
    <citation type="submission" date="2018-05" db="EMBL/GenBank/DDBJ databases">
        <title>Genomic Encyclopedia of Type Strains, Phase IV (KMG-IV): sequencing the most valuable type-strain genomes for metagenomic binning, comparative biology and taxonomic classification.</title>
        <authorList>
            <person name="Goeker M."/>
        </authorList>
    </citation>
    <scope>NUCLEOTIDE SEQUENCE [LARGE SCALE GENOMIC DNA]</scope>
    <source>
        <strain evidence="2 3">DSM 19792</strain>
    </source>
</reference>
<dbReference type="Proteomes" id="UP000247792">
    <property type="component" value="Unassembled WGS sequence"/>
</dbReference>
<evidence type="ECO:0000259" key="1">
    <source>
        <dbReference type="PROSITE" id="PS50837"/>
    </source>
</evidence>
<dbReference type="PROSITE" id="PS50837">
    <property type="entry name" value="NACHT"/>
    <property type="match status" value="1"/>
</dbReference>
<dbReference type="PANTHER" id="PTHR46844:SF1">
    <property type="entry name" value="SLR5058 PROTEIN"/>
    <property type="match status" value="1"/>
</dbReference>
<dbReference type="OrthoDB" id="6064495at2"/>
<gene>
    <name evidence="2" type="ORF">DFR42_12229</name>
</gene>
<name>A0A318J6P2_9BURK</name>
<dbReference type="SUPFAM" id="SSF52540">
    <property type="entry name" value="P-loop containing nucleoside triphosphate hydrolases"/>
    <property type="match status" value="1"/>
</dbReference>
<dbReference type="AlphaFoldDB" id="A0A318J6P2"/>